<feature type="domain" description="HTH tetR-type" evidence="3">
    <location>
        <begin position="15"/>
        <end position="75"/>
    </location>
</feature>
<dbReference type="Gene3D" id="1.10.10.60">
    <property type="entry name" value="Homeodomain-like"/>
    <property type="match status" value="1"/>
</dbReference>
<dbReference type="PANTHER" id="PTHR30055">
    <property type="entry name" value="HTH-TYPE TRANSCRIPTIONAL REGULATOR RUTR"/>
    <property type="match status" value="1"/>
</dbReference>
<dbReference type="Gene3D" id="1.10.357.10">
    <property type="entry name" value="Tetracycline Repressor, domain 2"/>
    <property type="match status" value="1"/>
</dbReference>
<dbReference type="PROSITE" id="PS50977">
    <property type="entry name" value="HTH_TETR_2"/>
    <property type="match status" value="1"/>
</dbReference>
<dbReference type="InterPro" id="IPR009057">
    <property type="entry name" value="Homeodomain-like_sf"/>
</dbReference>
<proteinExistence type="predicted"/>
<evidence type="ECO:0000313" key="5">
    <source>
        <dbReference type="Proteomes" id="UP001596067"/>
    </source>
</evidence>
<protein>
    <submittedName>
        <fullName evidence="4">TetR family transcriptional regulator</fullName>
    </submittedName>
</protein>
<dbReference type="RefSeq" id="WP_313762663.1">
    <property type="nucleotide sequence ID" value="NZ_BAAAVH010000110.1"/>
</dbReference>
<organism evidence="4 5">
    <name type="scientific">Kitasatospora aburaviensis</name>
    <dbReference type="NCBI Taxonomy" id="67265"/>
    <lineage>
        <taxon>Bacteria</taxon>
        <taxon>Bacillati</taxon>
        <taxon>Actinomycetota</taxon>
        <taxon>Actinomycetes</taxon>
        <taxon>Kitasatosporales</taxon>
        <taxon>Streptomycetaceae</taxon>
        <taxon>Kitasatospora</taxon>
    </lineage>
</organism>
<comment type="caution">
    <text evidence="4">The sequence shown here is derived from an EMBL/GenBank/DDBJ whole genome shotgun (WGS) entry which is preliminary data.</text>
</comment>
<sequence>MMNKPPRRGRRAGSPDTRAQILDVARRRFLAEGYQAVTMRSIAAQADVDLALISYFFGSKKGLFGAALALATNPAERLALILEGEVETLPDRVLAEVLDVWGSPVAADPLRAMLGGAAQDPAVGTLVSEVLQREMVDRIAARIGGADARRRACDFAAHLAGLIMARYVLRLEPLASLPPDEIARTHLPPLRLALRPRPASPRPGR</sequence>
<gene>
    <name evidence="4" type="ORF">ACFP0N_05440</name>
</gene>
<dbReference type="InterPro" id="IPR041678">
    <property type="entry name" value="TetR_C_16"/>
</dbReference>
<reference evidence="5" key="1">
    <citation type="journal article" date="2019" name="Int. J. Syst. Evol. Microbiol.">
        <title>The Global Catalogue of Microorganisms (GCM) 10K type strain sequencing project: providing services to taxonomists for standard genome sequencing and annotation.</title>
        <authorList>
            <consortium name="The Broad Institute Genomics Platform"/>
            <consortium name="The Broad Institute Genome Sequencing Center for Infectious Disease"/>
            <person name="Wu L."/>
            <person name="Ma J."/>
        </authorList>
    </citation>
    <scope>NUCLEOTIDE SEQUENCE [LARGE SCALE GENOMIC DNA]</scope>
    <source>
        <strain evidence="5">CGMCC 4.1469</strain>
    </source>
</reference>
<dbReference type="InterPro" id="IPR036271">
    <property type="entry name" value="Tet_transcr_reg_TetR-rel_C_sf"/>
</dbReference>
<evidence type="ECO:0000256" key="1">
    <source>
        <dbReference type="ARBA" id="ARBA00023125"/>
    </source>
</evidence>
<evidence type="ECO:0000256" key="2">
    <source>
        <dbReference type="PROSITE-ProRule" id="PRU00335"/>
    </source>
</evidence>
<dbReference type="Pfam" id="PF00440">
    <property type="entry name" value="TetR_N"/>
    <property type="match status" value="1"/>
</dbReference>
<dbReference type="SUPFAM" id="SSF48498">
    <property type="entry name" value="Tetracyclin repressor-like, C-terminal domain"/>
    <property type="match status" value="1"/>
</dbReference>
<evidence type="ECO:0000259" key="3">
    <source>
        <dbReference type="PROSITE" id="PS50977"/>
    </source>
</evidence>
<name>A0ABW1EQV1_9ACTN</name>
<dbReference type="Pfam" id="PF17920">
    <property type="entry name" value="TetR_C_16"/>
    <property type="match status" value="1"/>
</dbReference>
<dbReference type="SUPFAM" id="SSF46689">
    <property type="entry name" value="Homeodomain-like"/>
    <property type="match status" value="1"/>
</dbReference>
<dbReference type="EMBL" id="JBHSOD010000004">
    <property type="protein sequence ID" value="MFC5884431.1"/>
    <property type="molecule type" value="Genomic_DNA"/>
</dbReference>
<feature type="DNA-binding region" description="H-T-H motif" evidence="2">
    <location>
        <begin position="38"/>
        <end position="57"/>
    </location>
</feature>
<keyword evidence="5" id="KW-1185">Reference proteome</keyword>
<dbReference type="PANTHER" id="PTHR30055:SF235">
    <property type="entry name" value="TRANSCRIPTIONAL REGULATORY PROTEIN"/>
    <property type="match status" value="1"/>
</dbReference>
<accession>A0ABW1EQV1</accession>
<dbReference type="InterPro" id="IPR001647">
    <property type="entry name" value="HTH_TetR"/>
</dbReference>
<keyword evidence="1 2" id="KW-0238">DNA-binding</keyword>
<dbReference type="Proteomes" id="UP001596067">
    <property type="component" value="Unassembled WGS sequence"/>
</dbReference>
<evidence type="ECO:0000313" key="4">
    <source>
        <dbReference type="EMBL" id="MFC5884431.1"/>
    </source>
</evidence>
<dbReference type="InterPro" id="IPR050109">
    <property type="entry name" value="HTH-type_TetR-like_transc_reg"/>
</dbReference>